<accession>A0ABT5LVW8</accession>
<keyword evidence="4" id="KW-1185">Reference proteome</keyword>
<evidence type="ECO:0000256" key="1">
    <source>
        <dbReference type="ARBA" id="ARBA00022801"/>
    </source>
</evidence>
<dbReference type="InterPro" id="IPR019826">
    <property type="entry name" value="Carboxylesterase_B_AS"/>
</dbReference>
<evidence type="ECO:0000313" key="4">
    <source>
        <dbReference type="Proteomes" id="UP001220225"/>
    </source>
</evidence>
<sequence length="269" mass="29645">MRIEKLIIPVRSGTTILRLYVPSAVVPLPVTVFFHGGGFCIGSLNASDNLCRLLAVHSHSIVVSVDYRLAPEAAFPAGIEDAEDCLRWISQHAATFGGDVTRLAVAGNSSGGNFAAVMAQWAHKQRIKLCHQLLLFPVTDGSCEAASYSAFAKGYFLTSDMMRWFWRNYLIDAAQAHDPRVSPLLQTDFKGLAPATIFTAEFDILRSEGEAYAITLAQANVPVWLKCWKGQIHDFTQMTDYITDANTALREAGEVLRQALYGKYQGKRV</sequence>
<dbReference type="PANTHER" id="PTHR48081">
    <property type="entry name" value="AB HYDROLASE SUPERFAMILY PROTEIN C4A8.06C"/>
    <property type="match status" value="1"/>
</dbReference>
<proteinExistence type="predicted"/>
<dbReference type="PANTHER" id="PTHR48081:SF8">
    <property type="entry name" value="ALPHA_BETA HYDROLASE FOLD-3 DOMAIN-CONTAINING PROTEIN-RELATED"/>
    <property type="match status" value="1"/>
</dbReference>
<dbReference type="InterPro" id="IPR050300">
    <property type="entry name" value="GDXG_lipolytic_enzyme"/>
</dbReference>
<dbReference type="PROSITE" id="PS00122">
    <property type="entry name" value="CARBOXYLESTERASE_B_1"/>
    <property type="match status" value="1"/>
</dbReference>
<dbReference type="InterPro" id="IPR029058">
    <property type="entry name" value="AB_hydrolase_fold"/>
</dbReference>
<dbReference type="Gene3D" id="3.40.50.1820">
    <property type="entry name" value="alpha/beta hydrolase"/>
    <property type="match status" value="1"/>
</dbReference>
<gene>
    <name evidence="3" type="ORF">PSI14_17485</name>
</gene>
<evidence type="ECO:0000313" key="3">
    <source>
        <dbReference type="EMBL" id="MDC9598577.1"/>
    </source>
</evidence>
<organism evidence="3 4">
    <name type="scientific">Xenorhabdus anantnagensis</name>
    <dbReference type="NCBI Taxonomy" id="3025875"/>
    <lineage>
        <taxon>Bacteria</taxon>
        <taxon>Pseudomonadati</taxon>
        <taxon>Pseudomonadota</taxon>
        <taxon>Gammaproteobacteria</taxon>
        <taxon>Enterobacterales</taxon>
        <taxon>Morganellaceae</taxon>
        <taxon>Xenorhabdus</taxon>
    </lineage>
</organism>
<name>A0ABT5LVW8_9GAMM</name>
<reference evidence="3 4" key="1">
    <citation type="submission" date="2023-02" db="EMBL/GenBank/DDBJ databases">
        <title>Entomopathogenic bacteria.</title>
        <authorList>
            <person name="Machado R.A."/>
        </authorList>
    </citation>
    <scope>NUCLEOTIDE SEQUENCE [LARGE SCALE GENOMIC DNA]</scope>
    <source>
        <strain evidence="3 4">XENO-2</strain>
    </source>
</reference>
<keyword evidence="1 3" id="KW-0378">Hydrolase</keyword>
<dbReference type="SUPFAM" id="SSF53474">
    <property type="entry name" value="alpha/beta-Hydrolases"/>
    <property type="match status" value="1"/>
</dbReference>
<dbReference type="EMBL" id="JAQRFN010000033">
    <property type="protein sequence ID" value="MDC9598577.1"/>
    <property type="molecule type" value="Genomic_DNA"/>
</dbReference>
<dbReference type="Pfam" id="PF07859">
    <property type="entry name" value="Abhydrolase_3"/>
    <property type="match status" value="1"/>
</dbReference>
<dbReference type="InterPro" id="IPR013094">
    <property type="entry name" value="AB_hydrolase_3"/>
</dbReference>
<dbReference type="Proteomes" id="UP001220225">
    <property type="component" value="Unassembled WGS sequence"/>
</dbReference>
<feature type="domain" description="Alpha/beta hydrolase fold-3" evidence="2">
    <location>
        <begin position="32"/>
        <end position="236"/>
    </location>
</feature>
<evidence type="ECO:0000259" key="2">
    <source>
        <dbReference type="Pfam" id="PF07859"/>
    </source>
</evidence>
<dbReference type="GO" id="GO:0016787">
    <property type="term" value="F:hydrolase activity"/>
    <property type="evidence" value="ECO:0007669"/>
    <property type="project" value="UniProtKB-KW"/>
</dbReference>
<protein>
    <submittedName>
        <fullName evidence="3">Alpha/beta hydrolase</fullName>
    </submittedName>
</protein>
<comment type="caution">
    <text evidence="3">The sequence shown here is derived from an EMBL/GenBank/DDBJ whole genome shotgun (WGS) entry which is preliminary data.</text>
</comment>
<dbReference type="RefSeq" id="WP_273577148.1">
    <property type="nucleotide sequence ID" value="NZ_JAQRFN010000033.1"/>
</dbReference>